<sequence>MSPEQVDRTISEAEARGYRLRTRHQPAVELEDPDWIVVIETPDGRVLFPGAIDDEEHRARHRAAVRLAEELRAEPHDQRLLDADQPEPNR</sequence>
<evidence type="ECO:0000256" key="1">
    <source>
        <dbReference type="SAM" id="MobiDB-lite"/>
    </source>
</evidence>
<dbReference type="Proteomes" id="UP000780875">
    <property type="component" value="Unassembled WGS sequence"/>
</dbReference>
<evidence type="ECO:0000313" key="3">
    <source>
        <dbReference type="Proteomes" id="UP000780875"/>
    </source>
</evidence>
<name>A0ABS7UEU5_9ACTN</name>
<comment type="caution">
    <text evidence="2">The sequence shown here is derived from an EMBL/GenBank/DDBJ whole genome shotgun (WGS) entry which is preliminary data.</text>
</comment>
<dbReference type="EMBL" id="JAIQZJ010000008">
    <property type="protein sequence ID" value="MBZ5739539.1"/>
    <property type="molecule type" value="Genomic_DNA"/>
</dbReference>
<reference evidence="2 3" key="1">
    <citation type="submission" date="2021-09" db="EMBL/GenBank/DDBJ databases">
        <title>Whole genome sequence of Nocardioides sp. GBK3QG-3.</title>
        <authorList>
            <person name="Tuo L."/>
        </authorList>
    </citation>
    <scope>NUCLEOTIDE SEQUENCE [LARGE SCALE GENOMIC DNA]</scope>
    <source>
        <strain evidence="2 3">GBK3QG-3</strain>
    </source>
</reference>
<gene>
    <name evidence="2" type="ORF">K8U61_15300</name>
</gene>
<accession>A0ABS7UEU5</accession>
<protein>
    <submittedName>
        <fullName evidence="2">Uncharacterized protein</fullName>
    </submittedName>
</protein>
<evidence type="ECO:0000313" key="2">
    <source>
        <dbReference type="EMBL" id="MBZ5739539.1"/>
    </source>
</evidence>
<keyword evidence="3" id="KW-1185">Reference proteome</keyword>
<dbReference type="RefSeq" id="WP_224123905.1">
    <property type="nucleotide sequence ID" value="NZ_JAIQZJ010000008.1"/>
</dbReference>
<feature type="region of interest" description="Disordered" evidence="1">
    <location>
        <begin position="70"/>
        <end position="90"/>
    </location>
</feature>
<organism evidence="2 3">
    <name type="scientific">Nocardioides mangrovi</name>
    <dbReference type="NCBI Taxonomy" id="2874580"/>
    <lineage>
        <taxon>Bacteria</taxon>
        <taxon>Bacillati</taxon>
        <taxon>Actinomycetota</taxon>
        <taxon>Actinomycetes</taxon>
        <taxon>Propionibacteriales</taxon>
        <taxon>Nocardioidaceae</taxon>
        <taxon>Nocardioides</taxon>
    </lineage>
</organism>
<proteinExistence type="predicted"/>